<evidence type="ECO:0000256" key="1">
    <source>
        <dbReference type="SAM" id="Phobius"/>
    </source>
</evidence>
<keyword evidence="1" id="KW-0472">Membrane</keyword>
<gene>
    <name evidence="3" type="ORF">LNKW23_02790</name>
</gene>
<reference evidence="3 4" key="1">
    <citation type="submission" date="2023-04" db="EMBL/GenBank/DDBJ databases">
        <title>Marinoamorphus aggregata gen. nov., sp. Nov., isolate from tissue of brittle star Ophioplocus japonicus.</title>
        <authorList>
            <person name="Kawano K."/>
            <person name="Sawayama S."/>
            <person name="Nakagawa S."/>
        </authorList>
    </citation>
    <scope>NUCLEOTIDE SEQUENCE [LARGE SCALE GENOMIC DNA]</scope>
    <source>
        <strain evidence="3 4">NKW23</strain>
    </source>
</reference>
<evidence type="ECO:0000313" key="4">
    <source>
        <dbReference type="Proteomes" id="UP001239909"/>
    </source>
</evidence>
<comment type="caution">
    <text evidence="3">The sequence shown here is derived from an EMBL/GenBank/DDBJ whole genome shotgun (WGS) entry which is preliminary data.</text>
</comment>
<protein>
    <recommendedName>
        <fullName evidence="5">VPLPA-CTERM sorting domain-containing protein</fullName>
    </recommendedName>
</protein>
<dbReference type="Proteomes" id="UP001239909">
    <property type="component" value="Unassembled WGS sequence"/>
</dbReference>
<feature type="chain" id="PRO_5047244162" description="VPLPA-CTERM sorting domain-containing protein" evidence="2">
    <location>
        <begin position="22"/>
        <end position="251"/>
    </location>
</feature>
<proteinExistence type="predicted"/>
<evidence type="ECO:0008006" key="5">
    <source>
        <dbReference type="Google" id="ProtNLM"/>
    </source>
</evidence>
<keyword evidence="1" id="KW-1133">Transmembrane helix</keyword>
<dbReference type="RefSeq" id="WP_285669692.1">
    <property type="nucleotide sequence ID" value="NZ_BSYI01000002.1"/>
</dbReference>
<accession>A0ABQ6LHE0</accession>
<sequence length="251" mass="25142">MRSLVSAVALSLGLGAGAAQAVVIGGSYDVNPALGVESFGPATGSYSTNSHSYADIGALGNNWGGVFIDDSAAQRRLNFLGSDPGAGNANVYLEAFFINTILNIPGIDIIAFESGDTPTDAANNPVPANDPTNDEVENLSASLTGAAGTFADFTVLGFLTDAQVGGSATSFGVYVLGLDLGDLGLAEGDFVSSLVFGNSASLLDHDPDIVWGGGVTGAEGPVVPVPAALPLLLSALGMLGLLRRRAAAARA</sequence>
<keyword evidence="1" id="KW-0812">Transmembrane</keyword>
<feature type="transmembrane region" description="Helical" evidence="1">
    <location>
        <begin position="223"/>
        <end position="242"/>
    </location>
</feature>
<evidence type="ECO:0000256" key="2">
    <source>
        <dbReference type="SAM" id="SignalP"/>
    </source>
</evidence>
<feature type="signal peptide" evidence="2">
    <location>
        <begin position="1"/>
        <end position="21"/>
    </location>
</feature>
<name>A0ABQ6LHE0_9RHOB</name>
<keyword evidence="2" id="KW-0732">Signal</keyword>
<keyword evidence="4" id="KW-1185">Reference proteome</keyword>
<evidence type="ECO:0000313" key="3">
    <source>
        <dbReference type="EMBL" id="GMG81067.1"/>
    </source>
</evidence>
<dbReference type="EMBL" id="BSYI01000002">
    <property type="protein sequence ID" value="GMG81067.1"/>
    <property type="molecule type" value="Genomic_DNA"/>
</dbReference>
<organism evidence="3 4">
    <name type="scientific">Paralimibaculum aggregatum</name>
    <dbReference type="NCBI Taxonomy" id="3036245"/>
    <lineage>
        <taxon>Bacteria</taxon>
        <taxon>Pseudomonadati</taxon>
        <taxon>Pseudomonadota</taxon>
        <taxon>Alphaproteobacteria</taxon>
        <taxon>Rhodobacterales</taxon>
        <taxon>Paracoccaceae</taxon>
        <taxon>Paralimibaculum</taxon>
    </lineage>
</organism>